<comment type="caution">
    <text evidence="2">The sequence shown here is derived from an EMBL/GenBank/DDBJ whole genome shotgun (WGS) entry which is preliminary data.</text>
</comment>
<dbReference type="InterPro" id="IPR001810">
    <property type="entry name" value="F-box_dom"/>
</dbReference>
<organism evidence="2 3">
    <name type="scientific">Trifolium medium</name>
    <dbReference type="NCBI Taxonomy" id="97028"/>
    <lineage>
        <taxon>Eukaryota</taxon>
        <taxon>Viridiplantae</taxon>
        <taxon>Streptophyta</taxon>
        <taxon>Embryophyta</taxon>
        <taxon>Tracheophyta</taxon>
        <taxon>Spermatophyta</taxon>
        <taxon>Magnoliopsida</taxon>
        <taxon>eudicotyledons</taxon>
        <taxon>Gunneridae</taxon>
        <taxon>Pentapetalae</taxon>
        <taxon>rosids</taxon>
        <taxon>fabids</taxon>
        <taxon>Fabales</taxon>
        <taxon>Fabaceae</taxon>
        <taxon>Papilionoideae</taxon>
        <taxon>50 kb inversion clade</taxon>
        <taxon>NPAAA clade</taxon>
        <taxon>Hologalegina</taxon>
        <taxon>IRL clade</taxon>
        <taxon>Trifolieae</taxon>
        <taxon>Trifolium</taxon>
    </lineage>
</organism>
<dbReference type="CDD" id="cd22157">
    <property type="entry name" value="F-box_AtFBW1-like"/>
    <property type="match status" value="1"/>
</dbReference>
<dbReference type="Pfam" id="PF00646">
    <property type="entry name" value="F-box"/>
    <property type="match status" value="1"/>
</dbReference>
<dbReference type="EMBL" id="LXQA010050404">
    <property type="protein sequence ID" value="MCI02856.1"/>
    <property type="molecule type" value="Genomic_DNA"/>
</dbReference>
<dbReference type="InterPro" id="IPR050796">
    <property type="entry name" value="SCF_F-box_component"/>
</dbReference>
<dbReference type="PANTHER" id="PTHR31672">
    <property type="entry name" value="BNACNNG10540D PROTEIN"/>
    <property type="match status" value="1"/>
</dbReference>
<dbReference type="Gene3D" id="1.20.1280.50">
    <property type="match status" value="1"/>
</dbReference>
<dbReference type="SUPFAM" id="SSF81383">
    <property type="entry name" value="F-box domain"/>
    <property type="match status" value="1"/>
</dbReference>
<dbReference type="InterPro" id="IPR036047">
    <property type="entry name" value="F-box-like_dom_sf"/>
</dbReference>
<name>A0A392NUT1_9FABA</name>
<sequence>MMSGGEGDGPNGVVSSFQIMEETPTTKRRQQLSTSLPLPTLPFDLLIEILCRLPVKLLSQLRCVCKSFNSLISDTNFAKKHLRLSTTLHRLVVGKQNGEVVLFDTPIPSDFLTSSITQSQLNYPNSLKIRFDSPRYVSSCDGILCFTMNQAGSAVLWNPSIRKYKILSSLSLKLWGEGDPQMSLSAYTFG</sequence>
<evidence type="ECO:0000313" key="3">
    <source>
        <dbReference type="Proteomes" id="UP000265520"/>
    </source>
</evidence>
<evidence type="ECO:0000259" key="1">
    <source>
        <dbReference type="PROSITE" id="PS50181"/>
    </source>
</evidence>
<accession>A0A392NUT1</accession>
<dbReference type="PANTHER" id="PTHR31672:SF13">
    <property type="entry name" value="F-BOX PROTEIN CPR30-LIKE"/>
    <property type="match status" value="1"/>
</dbReference>
<dbReference type="PROSITE" id="PS50181">
    <property type="entry name" value="FBOX"/>
    <property type="match status" value="1"/>
</dbReference>
<feature type="non-terminal residue" evidence="2">
    <location>
        <position position="190"/>
    </location>
</feature>
<dbReference type="Proteomes" id="UP000265520">
    <property type="component" value="Unassembled WGS sequence"/>
</dbReference>
<evidence type="ECO:0000313" key="2">
    <source>
        <dbReference type="EMBL" id="MCI02856.1"/>
    </source>
</evidence>
<dbReference type="SMART" id="SM00256">
    <property type="entry name" value="FBOX"/>
    <property type="match status" value="1"/>
</dbReference>
<protein>
    <submittedName>
        <fullName evidence="2">F-box/kelch-repeat protein</fullName>
    </submittedName>
</protein>
<keyword evidence="3" id="KW-1185">Reference proteome</keyword>
<dbReference type="AlphaFoldDB" id="A0A392NUT1"/>
<reference evidence="2 3" key="1">
    <citation type="journal article" date="2018" name="Front. Plant Sci.">
        <title>Red Clover (Trifolium pratense) and Zigzag Clover (T. medium) - A Picture of Genomic Similarities and Differences.</title>
        <authorList>
            <person name="Dluhosova J."/>
            <person name="Istvanek J."/>
            <person name="Nedelnik J."/>
            <person name="Repkova J."/>
        </authorList>
    </citation>
    <scope>NUCLEOTIDE SEQUENCE [LARGE SCALE GENOMIC DNA]</scope>
    <source>
        <strain evidence="3">cv. 10/8</strain>
        <tissue evidence="2">Leaf</tissue>
    </source>
</reference>
<feature type="domain" description="F-box" evidence="1">
    <location>
        <begin position="35"/>
        <end position="81"/>
    </location>
</feature>
<proteinExistence type="predicted"/>